<gene>
    <name evidence="2" type="ORF">MELLADRAFT_113844</name>
</gene>
<dbReference type="HOGENOM" id="CLU_537566_0_0_1"/>
<dbReference type="STRING" id="747676.F4SB81"/>
<evidence type="ECO:0000256" key="1">
    <source>
        <dbReference type="SAM" id="MobiDB-lite"/>
    </source>
</evidence>
<dbReference type="EMBL" id="GL883185">
    <property type="protein sequence ID" value="EGF98112.1"/>
    <property type="molecule type" value="Genomic_DNA"/>
</dbReference>
<feature type="compositionally biased region" description="Basic and acidic residues" evidence="1">
    <location>
        <begin position="108"/>
        <end position="129"/>
    </location>
</feature>
<dbReference type="RefSeq" id="XP_007418640.1">
    <property type="nucleotide sequence ID" value="XM_007418578.1"/>
</dbReference>
<feature type="compositionally biased region" description="Basic residues" evidence="1">
    <location>
        <begin position="157"/>
        <end position="168"/>
    </location>
</feature>
<keyword evidence="3" id="KW-1185">Reference proteome</keyword>
<proteinExistence type="predicted"/>
<accession>F4SB81</accession>
<protein>
    <submittedName>
        <fullName evidence="2">Uncharacterized protein</fullName>
    </submittedName>
</protein>
<name>F4SB81_MELLP</name>
<sequence length="507" mass="58388">MASTNQEPAPEWMLPEFDPSLVEVSELKSILLQNQISHSYTQKSDLIQLFEREVRPLKAVQPSRSSDKLKEEDEAEEGFEIDYIIKQKFSPELGNEKEMKRKQKGKSKSKEPVSIKSEDSSSDDHEPLALRKKSVTKINSNQIISTARQTRQSTSSQRKRPRKSKPKPSKPEITSIKQSLEDLLQQNPHYDPTQDPLLNAQQAVNWQESRSVHFGSKESSIVIWASKTKSLDEFEILSLWYIFENQGIKRVQFGSPSKNFTSLKNSVPIETVKAHQVERILIHRNLTSEIGSLKELNKLVKLHNYVAIFEFGNNSNRSLNHEITRIQPIMTMNLILVPNYNCIMKNLTPTTNPFQIFRALQKENHHSQLFLHPITTKSLCDKYKSNKFKPSEKEAIEEVFKDLETNLVPIFKESLINSSFGVMKIEIEDQEDFTELDEMKGIVDGLNLLKQISYKEIRRFIMIVDDHSSWLNCFDHAKINLISSMFEVEVMSISEATERFASSCALL</sequence>
<dbReference type="InParanoid" id="F4SB81"/>
<evidence type="ECO:0000313" key="2">
    <source>
        <dbReference type="EMBL" id="EGF98112.1"/>
    </source>
</evidence>
<dbReference type="GeneID" id="18925113"/>
<feature type="compositionally biased region" description="Polar residues" evidence="1">
    <location>
        <begin position="136"/>
        <end position="147"/>
    </location>
</feature>
<reference evidence="3" key="1">
    <citation type="journal article" date="2011" name="Proc. Natl. Acad. Sci. U.S.A.">
        <title>Obligate biotrophy features unraveled by the genomic analysis of rust fungi.</title>
        <authorList>
            <person name="Duplessis S."/>
            <person name="Cuomo C.A."/>
            <person name="Lin Y.-C."/>
            <person name="Aerts A."/>
            <person name="Tisserant E."/>
            <person name="Veneault-Fourrey C."/>
            <person name="Joly D.L."/>
            <person name="Hacquard S."/>
            <person name="Amselem J."/>
            <person name="Cantarel B.L."/>
            <person name="Chiu R."/>
            <person name="Coutinho P.M."/>
            <person name="Feau N."/>
            <person name="Field M."/>
            <person name="Frey P."/>
            <person name="Gelhaye E."/>
            <person name="Goldberg J."/>
            <person name="Grabherr M.G."/>
            <person name="Kodira C.D."/>
            <person name="Kohler A."/>
            <person name="Kuees U."/>
            <person name="Lindquist E.A."/>
            <person name="Lucas S.M."/>
            <person name="Mago R."/>
            <person name="Mauceli E."/>
            <person name="Morin E."/>
            <person name="Murat C."/>
            <person name="Pangilinan J.L."/>
            <person name="Park R."/>
            <person name="Pearson M."/>
            <person name="Quesneville H."/>
            <person name="Rouhier N."/>
            <person name="Sakthikumar S."/>
            <person name="Salamov A.A."/>
            <person name="Schmutz J."/>
            <person name="Selles B."/>
            <person name="Shapiro H."/>
            <person name="Tanguay P."/>
            <person name="Tuskan G.A."/>
            <person name="Henrissat B."/>
            <person name="Van de Peer Y."/>
            <person name="Rouze P."/>
            <person name="Ellis J.G."/>
            <person name="Dodds P.N."/>
            <person name="Schein J.E."/>
            <person name="Zhong S."/>
            <person name="Hamelin R.C."/>
            <person name="Grigoriev I.V."/>
            <person name="Szabo L.J."/>
            <person name="Martin F."/>
        </authorList>
    </citation>
    <scope>NUCLEOTIDE SEQUENCE [LARGE SCALE GENOMIC DNA]</scope>
    <source>
        <strain evidence="3">98AG31 / pathotype 3-4-7</strain>
    </source>
</reference>
<dbReference type="KEGG" id="mlr:MELLADRAFT_113844"/>
<feature type="region of interest" description="Disordered" evidence="1">
    <location>
        <begin position="90"/>
        <end position="174"/>
    </location>
</feature>
<organism evidence="3">
    <name type="scientific">Melampsora larici-populina (strain 98AG31 / pathotype 3-4-7)</name>
    <name type="common">Poplar leaf rust fungus</name>
    <dbReference type="NCBI Taxonomy" id="747676"/>
    <lineage>
        <taxon>Eukaryota</taxon>
        <taxon>Fungi</taxon>
        <taxon>Dikarya</taxon>
        <taxon>Basidiomycota</taxon>
        <taxon>Pucciniomycotina</taxon>
        <taxon>Pucciniomycetes</taxon>
        <taxon>Pucciniales</taxon>
        <taxon>Melampsoraceae</taxon>
        <taxon>Melampsora</taxon>
    </lineage>
</organism>
<evidence type="ECO:0000313" key="3">
    <source>
        <dbReference type="Proteomes" id="UP000001072"/>
    </source>
</evidence>
<dbReference type="OrthoDB" id="2507226at2759"/>
<dbReference type="AlphaFoldDB" id="F4SB81"/>
<dbReference type="VEuPathDB" id="FungiDB:MELLADRAFT_113844"/>
<dbReference type="Proteomes" id="UP000001072">
    <property type="component" value="Unassembled WGS sequence"/>
</dbReference>